<organism evidence="3 4">
    <name type="scientific">Tribonema minus</name>
    <dbReference type="NCBI Taxonomy" id="303371"/>
    <lineage>
        <taxon>Eukaryota</taxon>
        <taxon>Sar</taxon>
        <taxon>Stramenopiles</taxon>
        <taxon>Ochrophyta</taxon>
        <taxon>PX clade</taxon>
        <taxon>Xanthophyceae</taxon>
        <taxon>Tribonematales</taxon>
        <taxon>Tribonemataceae</taxon>
        <taxon>Tribonema</taxon>
    </lineage>
</organism>
<feature type="coiled-coil region" evidence="1">
    <location>
        <begin position="181"/>
        <end position="229"/>
    </location>
</feature>
<dbReference type="Proteomes" id="UP000664859">
    <property type="component" value="Unassembled WGS sequence"/>
</dbReference>
<keyword evidence="4" id="KW-1185">Reference proteome</keyword>
<feature type="compositionally biased region" description="Acidic residues" evidence="2">
    <location>
        <begin position="135"/>
        <end position="151"/>
    </location>
</feature>
<feature type="region of interest" description="Disordered" evidence="2">
    <location>
        <begin position="1"/>
        <end position="25"/>
    </location>
</feature>
<comment type="caution">
    <text evidence="3">The sequence shown here is derived from an EMBL/GenBank/DDBJ whole genome shotgun (WGS) entry which is preliminary data.</text>
</comment>
<feature type="compositionally biased region" description="Basic and acidic residues" evidence="2">
    <location>
        <begin position="60"/>
        <end position="90"/>
    </location>
</feature>
<protein>
    <submittedName>
        <fullName evidence="3">Uncharacterized protein</fullName>
    </submittedName>
</protein>
<gene>
    <name evidence="3" type="ORF">JKP88DRAFT_289970</name>
</gene>
<evidence type="ECO:0000256" key="2">
    <source>
        <dbReference type="SAM" id="MobiDB-lite"/>
    </source>
</evidence>
<name>A0A836CHX1_9STRA</name>
<evidence type="ECO:0000313" key="4">
    <source>
        <dbReference type="Proteomes" id="UP000664859"/>
    </source>
</evidence>
<keyword evidence="1" id="KW-0175">Coiled coil</keyword>
<feature type="compositionally biased region" description="Basic residues" evidence="2">
    <location>
        <begin position="1"/>
        <end position="10"/>
    </location>
</feature>
<feature type="region of interest" description="Disordered" evidence="2">
    <location>
        <begin position="48"/>
        <end position="175"/>
    </location>
</feature>
<evidence type="ECO:0000313" key="3">
    <source>
        <dbReference type="EMBL" id="KAG5184271.1"/>
    </source>
</evidence>
<dbReference type="EMBL" id="JAFCMP010000171">
    <property type="protein sequence ID" value="KAG5184271.1"/>
    <property type="molecule type" value="Genomic_DNA"/>
</dbReference>
<sequence length="345" mass="37652">MAGVKGRKQIRGQNKSEQARLHRVRATLTKRTKQLRECLALFDRCEAKLARRPHSQRRQTALEEAKDKLEEAQQKQKEALALVTKEEKKVMKAIAGRKAAAEDTSGTSSDDNDGEEEGGGGADMAEGGDGADAAESADSDNMDDSSDADDEPGARAAGAASAASDGSDDGGSAPANEDAALREVQQELAGKEAALHEVRAEKAAIQEELANKDAALRAVQQELEHTRTERRAAACPRKHEHLSAFTWGLRTDREDDLLNSLWNQLHNNSVVYEEYLQARLENDDRFSAYTDSYTDWRRMAAEEDISDIHQIKANGSPALKAKTAEQYANLVIDSLPDGLADLRGN</sequence>
<feature type="compositionally biased region" description="Low complexity" evidence="2">
    <location>
        <begin position="154"/>
        <end position="175"/>
    </location>
</feature>
<dbReference type="AlphaFoldDB" id="A0A836CHX1"/>
<proteinExistence type="predicted"/>
<feature type="compositionally biased region" description="Gly residues" evidence="2">
    <location>
        <begin position="119"/>
        <end position="130"/>
    </location>
</feature>
<accession>A0A836CHX1</accession>
<reference evidence="3" key="1">
    <citation type="submission" date="2021-02" db="EMBL/GenBank/DDBJ databases">
        <title>First Annotated Genome of the Yellow-green Alga Tribonema minus.</title>
        <authorList>
            <person name="Mahan K.M."/>
        </authorList>
    </citation>
    <scope>NUCLEOTIDE SEQUENCE</scope>
    <source>
        <strain evidence="3">UTEX B ZZ1240</strain>
    </source>
</reference>
<evidence type="ECO:0000256" key="1">
    <source>
        <dbReference type="SAM" id="Coils"/>
    </source>
</evidence>